<dbReference type="Proteomes" id="UP000253303">
    <property type="component" value="Unassembled WGS sequence"/>
</dbReference>
<name>A0A366LNF7_9ACTN</name>
<keyword evidence="2" id="KW-1185">Reference proteome</keyword>
<gene>
    <name evidence="1" type="ORF">DP939_35725</name>
</gene>
<dbReference type="Gene3D" id="1.25.10.10">
    <property type="entry name" value="Leucine-rich Repeat Variant"/>
    <property type="match status" value="1"/>
</dbReference>
<dbReference type="AlphaFoldDB" id="A0A366LNF7"/>
<evidence type="ECO:0000313" key="2">
    <source>
        <dbReference type="Proteomes" id="UP000253303"/>
    </source>
</evidence>
<reference evidence="1 2" key="1">
    <citation type="submission" date="2018-06" db="EMBL/GenBank/DDBJ databases">
        <title>Sphaerisporangium craniellae sp. nov., isolated from a marine sponge in the South China Sea.</title>
        <authorList>
            <person name="Li L."/>
        </authorList>
    </citation>
    <scope>NUCLEOTIDE SEQUENCE [LARGE SCALE GENOMIC DNA]</scope>
    <source>
        <strain evidence="1 2">LHW63015</strain>
    </source>
</reference>
<dbReference type="OrthoDB" id="3381998at2"/>
<sequence length="112" mass="13200">MTQRFTEAMRLMRCSDPQQREDGFFLLWPHAGEHVGELIAEFRDEDEDDDHGFRCRLLELIVEARSLSALPLLTELAEGEDEAFRYWALRGLRRLPGQEARQVLWRARPEET</sequence>
<proteinExistence type="predicted"/>
<dbReference type="SUPFAM" id="SSF48371">
    <property type="entry name" value="ARM repeat"/>
    <property type="match status" value="1"/>
</dbReference>
<dbReference type="InterPro" id="IPR016024">
    <property type="entry name" value="ARM-type_fold"/>
</dbReference>
<dbReference type="InterPro" id="IPR011989">
    <property type="entry name" value="ARM-like"/>
</dbReference>
<accession>A0A366LNF7</accession>
<organism evidence="1 2">
    <name type="scientific">Spongiactinospora rosea</name>
    <dbReference type="NCBI Taxonomy" id="2248750"/>
    <lineage>
        <taxon>Bacteria</taxon>
        <taxon>Bacillati</taxon>
        <taxon>Actinomycetota</taxon>
        <taxon>Actinomycetes</taxon>
        <taxon>Streptosporangiales</taxon>
        <taxon>Streptosporangiaceae</taxon>
        <taxon>Spongiactinospora</taxon>
    </lineage>
</organism>
<comment type="caution">
    <text evidence="1">The sequence shown here is derived from an EMBL/GenBank/DDBJ whole genome shotgun (WGS) entry which is preliminary data.</text>
</comment>
<evidence type="ECO:0000313" key="1">
    <source>
        <dbReference type="EMBL" id="RBQ15441.1"/>
    </source>
</evidence>
<dbReference type="EMBL" id="QMEY01000023">
    <property type="protein sequence ID" value="RBQ15441.1"/>
    <property type="molecule type" value="Genomic_DNA"/>
</dbReference>
<dbReference type="RefSeq" id="WP_113985244.1">
    <property type="nucleotide sequence ID" value="NZ_QMEY01000023.1"/>
</dbReference>
<protein>
    <submittedName>
        <fullName evidence="1">HEAT repeat domain-containing protein</fullName>
    </submittedName>
</protein>